<dbReference type="PANTHER" id="PTHR32063:SF11">
    <property type="entry name" value="CATION OR DRUG EFFLUX SYSTEM PROTEIN"/>
    <property type="match status" value="1"/>
</dbReference>
<evidence type="ECO:0000256" key="4">
    <source>
        <dbReference type="ARBA" id="ARBA00022475"/>
    </source>
</evidence>
<dbReference type="Pfam" id="PF00873">
    <property type="entry name" value="ACR_tran"/>
    <property type="match status" value="1"/>
</dbReference>
<keyword evidence="8 9" id="KW-0472">Membrane</keyword>
<feature type="transmembrane region" description="Helical" evidence="9">
    <location>
        <begin position="471"/>
        <end position="498"/>
    </location>
</feature>
<keyword evidence="6 9" id="KW-0812">Transmembrane</keyword>
<organism evidence="11 12">
    <name type="scientific">Hyphomicrobium facile</name>
    <dbReference type="NCBI Taxonomy" id="51670"/>
    <lineage>
        <taxon>Bacteria</taxon>
        <taxon>Pseudomonadati</taxon>
        <taxon>Pseudomonadota</taxon>
        <taxon>Alphaproteobacteria</taxon>
        <taxon>Hyphomicrobiales</taxon>
        <taxon>Hyphomicrobiaceae</taxon>
        <taxon>Hyphomicrobium</taxon>
    </lineage>
</organism>
<keyword evidence="4" id="KW-1003">Cell membrane</keyword>
<feature type="transmembrane region" description="Helical" evidence="9">
    <location>
        <begin position="396"/>
        <end position="418"/>
    </location>
</feature>
<gene>
    <name evidence="11" type="ORF">SAMN04488557_4172</name>
</gene>
<keyword evidence="7 9" id="KW-1133">Transmembrane helix</keyword>
<evidence type="ECO:0000256" key="7">
    <source>
        <dbReference type="ARBA" id="ARBA00022989"/>
    </source>
</evidence>
<dbReference type="InterPro" id="IPR001036">
    <property type="entry name" value="Acrflvin-R"/>
</dbReference>
<feature type="transmembrane region" description="Helical" evidence="9">
    <location>
        <begin position="878"/>
        <end position="896"/>
    </location>
</feature>
<dbReference type="InterPro" id="IPR004764">
    <property type="entry name" value="MdtF-like"/>
</dbReference>
<dbReference type="Gene3D" id="3.30.70.1320">
    <property type="entry name" value="Multidrug efflux transporter AcrB pore domain like"/>
    <property type="match status" value="1"/>
</dbReference>
<dbReference type="SUPFAM" id="SSF82693">
    <property type="entry name" value="Multidrug efflux transporter AcrB pore domain, PN1, PN2, PC1 and PC2 subdomains"/>
    <property type="match status" value="4"/>
</dbReference>
<dbReference type="RefSeq" id="WP_092869669.1">
    <property type="nucleotide sequence ID" value="NZ_FPCH01000005.1"/>
</dbReference>
<dbReference type="Gene3D" id="3.30.70.1440">
    <property type="entry name" value="Multidrug efflux transporter AcrB pore domain"/>
    <property type="match status" value="1"/>
</dbReference>
<feature type="transmembrane region" description="Helical" evidence="9">
    <location>
        <begin position="903"/>
        <end position="923"/>
    </location>
</feature>
<evidence type="ECO:0000256" key="2">
    <source>
        <dbReference type="ARBA" id="ARBA00010942"/>
    </source>
</evidence>
<dbReference type="GO" id="GO:0005886">
    <property type="term" value="C:plasma membrane"/>
    <property type="evidence" value="ECO:0007669"/>
    <property type="project" value="UniProtKB-SubCell"/>
</dbReference>
<proteinExistence type="inferred from homology"/>
<evidence type="ECO:0000313" key="11">
    <source>
        <dbReference type="EMBL" id="SFV39146.1"/>
    </source>
</evidence>
<dbReference type="NCBIfam" id="TIGR00915">
    <property type="entry name" value="2A0602"/>
    <property type="match status" value="1"/>
</dbReference>
<dbReference type="SUPFAM" id="SSF82866">
    <property type="entry name" value="Multidrug efflux transporter AcrB transmembrane domain"/>
    <property type="match status" value="2"/>
</dbReference>
<dbReference type="GO" id="GO:0042910">
    <property type="term" value="F:xenobiotic transmembrane transporter activity"/>
    <property type="evidence" value="ECO:0007669"/>
    <property type="project" value="TreeGrafter"/>
</dbReference>
<keyword evidence="5 9" id="KW-0997">Cell inner membrane</keyword>
<feature type="transmembrane region" description="Helical" evidence="9">
    <location>
        <begin position="439"/>
        <end position="459"/>
    </location>
</feature>
<dbReference type="FunFam" id="1.20.1640.10:FF:000001">
    <property type="entry name" value="Efflux pump membrane transporter"/>
    <property type="match status" value="1"/>
</dbReference>
<feature type="transmembrane region" description="Helical" evidence="9">
    <location>
        <begin position="935"/>
        <end position="958"/>
    </location>
</feature>
<dbReference type="InterPro" id="IPR027463">
    <property type="entry name" value="AcrB_DN_DC_subdom"/>
</dbReference>
<dbReference type="EMBL" id="FPCH01000005">
    <property type="protein sequence ID" value="SFV39146.1"/>
    <property type="molecule type" value="Genomic_DNA"/>
</dbReference>
<evidence type="ECO:0000256" key="3">
    <source>
        <dbReference type="ARBA" id="ARBA00022448"/>
    </source>
</evidence>
<sequence>MRISHFFIDRPIFAAVISIVLVIIGLVSVTRLPIAQYPEIAPPVVNITGQYPGASAEVVAATVATPLEQQINGVERMLFISSNSTNDGRFSISVTFDIGTNLDIAQVQVQNRVAIALPRLPADVRNIGVTVAKASPDLMMVVHLLSPDNSRDTLFISNYASVNIVDALTRVQGVGSITVFGGRDYSMRVWLDPDRLQSLALTASDVVAALQGQNVQVAAGVLNAPPLEKPGAFQITVQTQGRLIDPNEFGNIVVKQSSNSVVRVKDVARVELAALDYGINSYLDKQAAVGLGVFQLPGSNAIETAKNIKAAMAEMSKSFPPGLEYTIVYNPTDFIQQSVDAVVHTILEAVALVVFVVLLFLQTWRAAIIPIVAIPVSLVGTFFLMSMFGFSLNNLSLFGLVLAIGIVVDDAIVVVENVERNMANGMSPREASYRTMEEVGTALIAIVLVLCAVFVPSAFITGISGQFYRQFALTIAGATVISLIVSLTLSPALCALLLKPHSTEHRHSPLTWPIRKFFDAFNWSFDRLSHGYGWLAGRAVRFSVLMLVLYAGLIAFGLNEFRKTPVGFIPDQDGGYLITITQLPPAASLARTNEVNKRAVELALTVPGVAHAVNIVGFSGATRVNASNAGAVFVTLKPFEERAKDPNMSAKAIQGALLKKFSEIQEALVLVVAPPPVRGLGSSGGFRMMVEDRSGAGSAALQAAVNAMMGKAAQTPGVRQVYSLFETSTPQLYLDIDRVKAQMLGIRVPDVFTALQTYLGSIYVNDFNLLGRTFRVTAQSDGEFRLTPKDALSIRVRNSNGDAVPLGSFTTVTDISGPARVPRYNLYPSAELDGSAAPGYSQGQAIDIMQKMAAETLPPGFSYEWTDLAFQQIRAGDTAIFAFALGVLFVFLVLAAQFESLTLPLAVILIVPMSLIASISGVILRGMDNNILTQVGFIVLIGLAAKNAILIVEFAAQLEAQGKSRFEAATEAARLRMRPIIMTSLAFVLGVAPLVWAVGAGAELRQALGTAVFAGMIGVTFFGLIFTPVFYVVCRWLSDLGRRSRAPSHETPLHPAE</sequence>
<evidence type="ECO:0000256" key="9">
    <source>
        <dbReference type="RuleBase" id="RU364070"/>
    </source>
</evidence>
<accession>A0A1I7NWV1</accession>
<feature type="transmembrane region" description="Helical" evidence="9">
    <location>
        <begin position="12"/>
        <end position="34"/>
    </location>
</feature>
<dbReference type="SUPFAM" id="SSF82714">
    <property type="entry name" value="Multidrug efflux transporter AcrB TolC docking domain, DN and DC subdomains"/>
    <property type="match status" value="2"/>
</dbReference>
<feature type="transmembrane region" description="Helical" evidence="9">
    <location>
        <begin position="539"/>
        <end position="558"/>
    </location>
</feature>
<dbReference type="NCBIfam" id="NF000282">
    <property type="entry name" value="RND_permease_1"/>
    <property type="match status" value="1"/>
</dbReference>
<evidence type="ECO:0000256" key="6">
    <source>
        <dbReference type="ARBA" id="ARBA00022692"/>
    </source>
</evidence>
<evidence type="ECO:0000256" key="5">
    <source>
        <dbReference type="ARBA" id="ARBA00022519"/>
    </source>
</evidence>
<evidence type="ECO:0000313" key="12">
    <source>
        <dbReference type="Proteomes" id="UP000199423"/>
    </source>
</evidence>
<protein>
    <recommendedName>
        <fullName evidence="9">Efflux pump membrane transporter</fullName>
    </recommendedName>
</protein>
<evidence type="ECO:0000256" key="1">
    <source>
        <dbReference type="ARBA" id="ARBA00004429"/>
    </source>
</evidence>
<dbReference type="PROSITE" id="PS50156">
    <property type="entry name" value="SSD"/>
    <property type="match status" value="1"/>
</dbReference>
<dbReference type="PANTHER" id="PTHR32063">
    <property type="match status" value="1"/>
</dbReference>
<feature type="transmembrane region" description="Helical" evidence="9">
    <location>
        <begin position="1011"/>
        <end position="1034"/>
    </location>
</feature>
<evidence type="ECO:0000256" key="8">
    <source>
        <dbReference type="ARBA" id="ARBA00023136"/>
    </source>
</evidence>
<dbReference type="OrthoDB" id="8308837at2"/>
<dbReference type="Gene3D" id="3.30.2090.10">
    <property type="entry name" value="Multidrug efflux transporter AcrB TolC docking domain, DN and DC subdomains"/>
    <property type="match status" value="2"/>
</dbReference>
<feature type="transmembrane region" description="Helical" evidence="9">
    <location>
        <begin position="979"/>
        <end position="999"/>
    </location>
</feature>
<dbReference type="Gene3D" id="1.20.1640.10">
    <property type="entry name" value="Multidrug efflux transporter AcrB transmembrane domain"/>
    <property type="match status" value="2"/>
</dbReference>
<dbReference type="PRINTS" id="PR00702">
    <property type="entry name" value="ACRIFLAVINRP"/>
</dbReference>
<reference evidence="12" key="1">
    <citation type="submission" date="2016-10" db="EMBL/GenBank/DDBJ databases">
        <authorList>
            <person name="Varghese N."/>
            <person name="Submissions S."/>
        </authorList>
    </citation>
    <scope>NUCLEOTIDE SEQUENCE [LARGE SCALE GENOMIC DNA]</scope>
    <source>
        <strain evidence="12">DSM 1565</strain>
    </source>
</reference>
<name>A0A1I7NWV1_9HYPH</name>
<dbReference type="Proteomes" id="UP000199423">
    <property type="component" value="Unassembled WGS sequence"/>
</dbReference>
<dbReference type="GO" id="GO:0015562">
    <property type="term" value="F:efflux transmembrane transporter activity"/>
    <property type="evidence" value="ECO:0007669"/>
    <property type="project" value="InterPro"/>
</dbReference>
<dbReference type="Gene3D" id="3.30.70.1430">
    <property type="entry name" value="Multidrug efflux transporter AcrB pore domain"/>
    <property type="match status" value="2"/>
</dbReference>
<dbReference type="FunFam" id="3.30.70.1430:FF:000001">
    <property type="entry name" value="Efflux pump membrane transporter"/>
    <property type="match status" value="1"/>
</dbReference>
<dbReference type="STRING" id="51670.SAMN04488557_4172"/>
<feature type="transmembrane region" description="Helical" evidence="9">
    <location>
        <begin position="341"/>
        <end position="361"/>
    </location>
</feature>
<dbReference type="AlphaFoldDB" id="A0A1I7NWV1"/>
<comment type="similarity">
    <text evidence="2 9">Belongs to the resistance-nodulation-cell division (RND) (TC 2.A.6) family.</text>
</comment>
<keyword evidence="3 9" id="KW-0813">Transport</keyword>
<feature type="domain" description="SSD" evidence="10">
    <location>
        <begin position="367"/>
        <end position="496"/>
    </location>
</feature>
<keyword evidence="12" id="KW-1185">Reference proteome</keyword>
<feature type="transmembrane region" description="Helical" evidence="9">
    <location>
        <begin position="368"/>
        <end position="390"/>
    </location>
</feature>
<dbReference type="InterPro" id="IPR000731">
    <property type="entry name" value="SSD"/>
</dbReference>
<dbReference type="GO" id="GO:0009636">
    <property type="term" value="P:response to toxic substance"/>
    <property type="evidence" value="ECO:0007669"/>
    <property type="project" value="UniProtKB-ARBA"/>
</dbReference>
<comment type="subcellular location">
    <subcellularLocation>
        <location evidence="1 9">Cell inner membrane</location>
        <topology evidence="1 9">Multi-pass membrane protein</topology>
    </subcellularLocation>
</comment>
<evidence type="ECO:0000259" key="10">
    <source>
        <dbReference type="PROSITE" id="PS50156"/>
    </source>
</evidence>